<reference evidence="2 3" key="1">
    <citation type="journal article" date="2015" name="Genome Biol.">
        <title>Comparative genomics of Steinernema reveals deeply conserved gene regulatory networks.</title>
        <authorList>
            <person name="Dillman A.R."/>
            <person name="Macchietto M."/>
            <person name="Porter C.F."/>
            <person name="Rogers A."/>
            <person name="Williams B."/>
            <person name="Antoshechkin I."/>
            <person name="Lee M.M."/>
            <person name="Goodwin Z."/>
            <person name="Lu X."/>
            <person name="Lewis E.E."/>
            <person name="Goodrich-Blair H."/>
            <person name="Stock S.P."/>
            <person name="Adams B.J."/>
            <person name="Sternberg P.W."/>
            <person name="Mortazavi A."/>
        </authorList>
    </citation>
    <scope>NUCLEOTIDE SEQUENCE [LARGE SCALE GENOMIC DNA]</scope>
    <source>
        <strain evidence="2 3">ALL</strain>
    </source>
</reference>
<dbReference type="EMBL" id="AZBU02000002">
    <property type="protein sequence ID" value="TKR93368.1"/>
    <property type="molecule type" value="Genomic_DNA"/>
</dbReference>
<keyword evidence="3" id="KW-1185">Reference proteome</keyword>
<comment type="caution">
    <text evidence="2">The sequence shown here is derived from an EMBL/GenBank/DDBJ whole genome shotgun (WGS) entry which is preliminary data.</text>
</comment>
<organism evidence="2 3">
    <name type="scientific">Steinernema carpocapsae</name>
    <name type="common">Entomopathogenic nematode</name>
    <dbReference type="NCBI Taxonomy" id="34508"/>
    <lineage>
        <taxon>Eukaryota</taxon>
        <taxon>Metazoa</taxon>
        <taxon>Ecdysozoa</taxon>
        <taxon>Nematoda</taxon>
        <taxon>Chromadorea</taxon>
        <taxon>Rhabditida</taxon>
        <taxon>Tylenchina</taxon>
        <taxon>Panagrolaimomorpha</taxon>
        <taxon>Strongyloidoidea</taxon>
        <taxon>Steinernematidae</taxon>
        <taxon>Steinernema</taxon>
    </lineage>
</organism>
<gene>
    <name evidence="2" type="ORF">L596_007840</name>
</gene>
<feature type="compositionally biased region" description="Basic and acidic residues" evidence="1">
    <location>
        <begin position="137"/>
        <end position="146"/>
    </location>
</feature>
<protein>
    <submittedName>
        <fullName evidence="2">Uncharacterized protein</fullName>
    </submittedName>
</protein>
<name>A0A4U5PAP4_STECR</name>
<proteinExistence type="predicted"/>
<reference evidence="2 3" key="2">
    <citation type="journal article" date="2019" name="G3 (Bethesda)">
        <title>Hybrid Assembly of the Genome of the Entomopathogenic Nematode Steinernema carpocapsae Identifies the X-Chromosome.</title>
        <authorList>
            <person name="Serra L."/>
            <person name="Macchietto M."/>
            <person name="Macias-Munoz A."/>
            <person name="McGill C.J."/>
            <person name="Rodriguez I.M."/>
            <person name="Rodriguez B."/>
            <person name="Murad R."/>
            <person name="Mortazavi A."/>
        </authorList>
    </citation>
    <scope>NUCLEOTIDE SEQUENCE [LARGE SCALE GENOMIC DNA]</scope>
    <source>
        <strain evidence="2 3">ALL</strain>
    </source>
</reference>
<evidence type="ECO:0000313" key="2">
    <source>
        <dbReference type="EMBL" id="TKR93368.1"/>
    </source>
</evidence>
<evidence type="ECO:0000313" key="3">
    <source>
        <dbReference type="Proteomes" id="UP000298663"/>
    </source>
</evidence>
<sequence length="152" mass="16981">MDREIMAISSLTWKRRRRTNGAFTLIATRRENTSQGQKSGGVTVVKTFFAAPIVFYGDPGVHRGANRMQPRKTKVLRLGASQNAKLIDWNGGEANARGSQRLEPSKGRRRAAGVMVGGRTTKKPRKPTTRRGAGRNYTEEHLRGTREYSLQL</sequence>
<feature type="region of interest" description="Disordered" evidence="1">
    <location>
        <begin position="90"/>
        <end position="152"/>
    </location>
</feature>
<dbReference type="AlphaFoldDB" id="A0A4U5PAP4"/>
<accession>A0A4U5PAP4</accession>
<evidence type="ECO:0000256" key="1">
    <source>
        <dbReference type="SAM" id="MobiDB-lite"/>
    </source>
</evidence>
<dbReference type="Proteomes" id="UP000298663">
    <property type="component" value="Unassembled WGS sequence"/>
</dbReference>
<feature type="compositionally biased region" description="Basic residues" evidence="1">
    <location>
        <begin position="120"/>
        <end position="133"/>
    </location>
</feature>